<reference evidence="4" key="1">
    <citation type="submission" date="2016-10" db="EMBL/GenBank/DDBJ databases">
        <authorList>
            <person name="Varghese N."/>
            <person name="Submissions S."/>
        </authorList>
    </citation>
    <scope>NUCLEOTIDE SEQUENCE [LARGE SCALE GENOMIC DNA]</scope>
    <source>
        <strain evidence="4">SUR2</strain>
    </source>
</reference>
<keyword evidence="1" id="KW-0732">Signal</keyword>
<sequence>MKKILFLAVSAAFVFSSCSNNDDDDDNSVNIVGVWKPSKTLKISGSNGNIISTEMASTCNQKSTYDFNANNQLTSHTFENDSNGCTDFGSQTAPYSYDMGNKKIVIDGDSYDVAKHTSNEIQIVIDYGQFNDDNIEDHMILVLTK</sequence>
<dbReference type="Pfam" id="PF13648">
    <property type="entry name" value="Lipocalin_4"/>
    <property type="match status" value="1"/>
</dbReference>
<feature type="chain" id="PRO_5012679132" evidence="1">
    <location>
        <begin position="22"/>
        <end position="145"/>
    </location>
</feature>
<gene>
    <name evidence="3" type="ORF">SAMN05216324_11881</name>
</gene>
<evidence type="ECO:0000256" key="1">
    <source>
        <dbReference type="SAM" id="SignalP"/>
    </source>
</evidence>
<dbReference type="InterPro" id="IPR024311">
    <property type="entry name" value="Lipocalin-like"/>
</dbReference>
<protein>
    <submittedName>
        <fullName evidence="3">Lipocalin-like domain-containing protein</fullName>
    </submittedName>
</protein>
<organism evidence="3 4">
    <name type="scientific">Chryseobacterium limigenitum</name>
    <dbReference type="NCBI Taxonomy" id="1612149"/>
    <lineage>
        <taxon>Bacteria</taxon>
        <taxon>Pseudomonadati</taxon>
        <taxon>Bacteroidota</taxon>
        <taxon>Flavobacteriia</taxon>
        <taxon>Flavobacteriales</taxon>
        <taxon>Weeksellaceae</taxon>
        <taxon>Chryseobacterium group</taxon>
        <taxon>Chryseobacterium</taxon>
    </lineage>
</organism>
<evidence type="ECO:0000313" key="3">
    <source>
        <dbReference type="EMBL" id="SFZ96355.1"/>
    </source>
</evidence>
<feature type="domain" description="Lipocalin-like" evidence="2">
    <location>
        <begin position="31"/>
        <end position="119"/>
    </location>
</feature>
<dbReference type="STRING" id="1612149.SAMN05216324_11881"/>
<feature type="signal peptide" evidence="1">
    <location>
        <begin position="1"/>
        <end position="21"/>
    </location>
</feature>
<accession>A0A1K2IX66</accession>
<keyword evidence="4" id="KW-1185">Reference proteome</keyword>
<dbReference type="EMBL" id="FPKW01000018">
    <property type="protein sequence ID" value="SFZ96355.1"/>
    <property type="molecule type" value="Genomic_DNA"/>
</dbReference>
<evidence type="ECO:0000313" key="4">
    <source>
        <dbReference type="Proteomes" id="UP000182034"/>
    </source>
</evidence>
<dbReference type="OrthoDB" id="1262396at2"/>
<dbReference type="PROSITE" id="PS51257">
    <property type="entry name" value="PROKAR_LIPOPROTEIN"/>
    <property type="match status" value="1"/>
</dbReference>
<dbReference type="Proteomes" id="UP000182034">
    <property type="component" value="Unassembled WGS sequence"/>
</dbReference>
<dbReference type="RefSeq" id="WP_072412107.1">
    <property type="nucleotide sequence ID" value="NZ_FPKW01000018.1"/>
</dbReference>
<proteinExistence type="predicted"/>
<dbReference type="AlphaFoldDB" id="A0A1K2IX66"/>
<name>A0A1K2IX66_9FLAO</name>
<evidence type="ECO:0000259" key="2">
    <source>
        <dbReference type="Pfam" id="PF13648"/>
    </source>
</evidence>